<dbReference type="Pfam" id="PF15623">
    <property type="entry name" value="CT47"/>
    <property type="match status" value="1"/>
</dbReference>
<dbReference type="Pfam" id="PF00956">
    <property type="entry name" value="NAP"/>
    <property type="match status" value="1"/>
</dbReference>
<dbReference type="InterPro" id="IPR037231">
    <property type="entry name" value="NAP-like_sf"/>
</dbReference>
<feature type="region of interest" description="Disordered" evidence="3">
    <location>
        <begin position="228"/>
        <end position="302"/>
    </location>
</feature>
<dbReference type="Gene3D" id="1.20.5.1500">
    <property type="match status" value="1"/>
</dbReference>
<reference evidence="5" key="1">
    <citation type="submission" date="2025-08" db="UniProtKB">
        <authorList>
            <consortium name="RefSeq"/>
        </authorList>
    </citation>
    <scope>IDENTIFICATION</scope>
    <source>
        <tissue evidence="5">Ear skin</tissue>
    </source>
</reference>
<organism evidence="4 5">
    <name type="scientific">Camelus ferus</name>
    <name type="common">Wild bactrian camel</name>
    <name type="synonym">Camelus bactrianus ferus</name>
    <dbReference type="NCBI Taxonomy" id="419612"/>
    <lineage>
        <taxon>Eukaryota</taxon>
        <taxon>Metazoa</taxon>
        <taxon>Chordata</taxon>
        <taxon>Craniata</taxon>
        <taxon>Vertebrata</taxon>
        <taxon>Euteleostomi</taxon>
        <taxon>Mammalia</taxon>
        <taxon>Eutheria</taxon>
        <taxon>Laurasiatheria</taxon>
        <taxon>Artiodactyla</taxon>
        <taxon>Tylopoda</taxon>
        <taxon>Camelidae</taxon>
        <taxon>Camelus</taxon>
    </lineage>
</organism>
<evidence type="ECO:0000256" key="1">
    <source>
        <dbReference type="ARBA" id="ARBA00009947"/>
    </source>
</evidence>
<evidence type="ECO:0000313" key="4">
    <source>
        <dbReference type="Proteomes" id="UP000694856"/>
    </source>
</evidence>
<evidence type="ECO:0000256" key="3">
    <source>
        <dbReference type="SAM" id="MobiDB-lite"/>
    </source>
</evidence>
<gene>
    <name evidence="5" type="primary">LOC116662266</name>
</gene>
<dbReference type="Gene3D" id="3.30.1120.90">
    <property type="entry name" value="Nucleosome assembly protein"/>
    <property type="match status" value="1"/>
</dbReference>
<dbReference type="GO" id="GO:0006334">
    <property type="term" value="P:nucleosome assembly"/>
    <property type="evidence" value="ECO:0007669"/>
    <property type="project" value="InterPro"/>
</dbReference>
<dbReference type="RefSeq" id="XP_032331997.1">
    <property type="nucleotide sequence ID" value="XM_032476106.1"/>
</dbReference>
<dbReference type="Proteomes" id="UP000694856">
    <property type="component" value="Chromosome X"/>
</dbReference>
<dbReference type="PANTHER" id="PTHR11875">
    <property type="entry name" value="TESTIS-SPECIFIC Y-ENCODED PROTEIN"/>
    <property type="match status" value="1"/>
</dbReference>
<feature type="region of interest" description="Disordered" evidence="3">
    <location>
        <begin position="699"/>
        <end position="741"/>
    </location>
</feature>
<feature type="compositionally biased region" description="Acidic residues" evidence="3">
    <location>
        <begin position="230"/>
        <end position="291"/>
    </location>
</feature>
<dbReference type="AlphaFoldDB" id="A0A8B8SRC3"/>
<accession>A0A8B8SRC3</accession>
<dbReference type="FunFam" id="1.20.5.1500:FF:000001">
    <property type="entry name" value="Nucleosome assembly protein 1-like 1"/>
    <property type="match status" value="1"/>
</dbReference>
<sequence length="741" mass="80683">MKRKGLGWASRATQDSKAPREAEGLDHSLGHGHVSLRLLANELRAGAGGSGSLLTLPSSASHCQSARRFPALGTAATTGAGAVSPGRFSGCPGGFPVPGPPQAPSQTLVPCAAGFSAAPATSRRARCQQPPRNGGQPGGRHLRRSRRCSRVGVGRVPPAMSATEERGRIPGGRDTAGGWAGGDNRLLGVGVSPLEGMDGVQGVFRALPEDEGWQEEVAEAAVEENWAVELGEEEEDLEETEEEEEEGEGEEFEFEFEGQEEEEYQSEEGDEDEEEDEEEEEGETEEEEENGQEGTEVVSGAREAPTVRFGSLFRNLVHSVLPRVPSSDRDLVRPHAGRVVARRRSWQPLDLAEGPAPPQEVEARGEGPVPQEREDLGEEAEVWGGEALADASQSWEAGACGPEGRAQAGEWRPSPQALAAPVGASGPKAGGAQRLPLAVTQRVKALKNLQARHAQVEAQFYKDLFDLEKKYAAFYEPLFDRRAAIINAIHEPSEGECQWAVGVAEGAWEEMDAEPEGKGQINGIPHFWLTAFKNVKMLGRMIRGNDELALEHLTDVKIKFSGVEEPMSFTVEFIFESNEYFFNKVLTKTYRMRSDPDDSDPFFSRGPEIISSTGCEIYWKEGKDLTMKTLELQKCEGRGSVVPATGKVPSRSFFTYFYPPDSPEGRVLDIATDYKLGYFFREVLVPKSVLFFTKEATEYQCEDSDEEVQEAEGPRTEEPGRGPEKDVDPAEGSPGEASSQA</sequence>
<comment type="similarity">
    <text evidence="1 2">Belongs to the nucleosome assembly protein (NAP) family.</text>
</comment>
<dbReference type="GeneID" id="116662266"/>
<feature type="compositionally biased region" description="Basic and acidic residues" evidence="3">
    <location>
        <begin position="17"/>
        <end position="28"/>
    </location>
</feature>
<feature type="region of interest" description="Disordered" evidence="3">
    <location>
        <begin position="122"/>
        <end position="180"/>
    </location>
</feature>
<dbReference type="InterPro" id="IPR002164">
    <property type="entry name" value="NAP_family"/>
</dbReference>
<feature type="region of interest" description="Disordered" evidence="3">
    <location>
        <begin position="1"/>
        <end position="28"/>
    </location>
</feature>
<feature type="compositionally biased region" description="Basic residues" evidence="3">
    <location>
        <begin position="140"/>
        <end position="149"/>
    </location>
</feature>
<evidence type="ECO:0000313" key="5">
    <source>
        <dbReference type="RefSeq" id="XP_032331997.1"/>
    </source>
</evidence>
<evidence type="ECO:0000256" key="2">
    <source>
        <dbReference type="RuleBase" id="RU003876"/>
    </source>
</evidence>
<feature type="compositionally biased region" description="Basic and acidic residues" evidence="3">
    <location>
        <begin position="712"/>
        <end position="728"/>
    </location>
</feature>
<keyword evidence="4" id="KW-1185">Reference proteome</keyword>
<feature type="region of interest" description="Disordered" evidence="3">
    <location>
        <begin position="396"/>
        <end position="429"/>
    </location>
</feature>
<dbReference type="GO" id="GO:0005634">
    <property type="term" value="C:nucleus"/>
    <property type="evidence" value="ECO:0007669"/>
    <property type="project" value="InterPro"/>
</dbReference>
<name>A0A8B8SRC3_CAMFR</name>
<protein>
    <submittedName>
        <fullName evidence="5">Uncharacterized protein LOC116662266</fullName>
    </submittedName>
</protein>
<dbReference type="SUPFAM" id="SSF143113">
    <property type="entry name" value="NAP-like"/>
    <property type="match status" value="1"/>
</dbReference>
<dbReference type="InterPro" id="IPR028930">
    <property type="entry name" value="CT47"/>
</dbReference>
<feature type="compositionally biased region" description="Acidic residues" evidence="3">
    <location>
        <begin position="700"/>
        <end position="710"/>
    </location>
</feature>
<dbReference type="KEGG" id="cfr:116662266"/>
<feature type="region of interest" description="Disordered" evidence="3">
    <location>
        <begin position="348"/>
        <end position="375"/>
    </location>
</feature>
<proteinExistence type="inferred from homology"/>